<evidence type="ECO:0000313" key="1">
    <source>
        <dbReference type="EMBL" id="MBA2876417.1"/>
    </source>
</evidence>
<keyword evidence="2" id="KW-1185">Reference proteome</keyword>
<sequence length="58" mass="6390">MPSSHSAGATSLATFIVLPLIRISRFIWLHCDICAQGVRRQAGELAIHLNMDLAEETK</sequence>
<dbReference type="EMBL" id="JACDUT010000012">
    <property type="protein sequence ID" value="MBA2876417.1"/>
    <property type="molecule type" value="Genomic_DNA"/>
</dbReference>
<proteinExistence type="predicted"/>
<accession>A0A7V9Z994</accession>
<evidence type="ECO:0000313" key="2">
    <source>
        <dbReference type="Proteomes" id="UP000523087"/>
    </source>
</evidence>
<dbReference type="RefSeq" id="WP_228485620.1">
    <property type="nucleotide sequence ID" value="NZ_CP064060.1"/>
</dbReference>
<organism evidence="1 2">
    <name type="scientific">Thermaerobacillus caldiproteolyticus</name>
    <dbReference type="NCBI Taxonomy" id="247480"/>
    <lineage>
        <taxon>Bacteria</taxon>
        <taxon>Bacillati</taxon>
        <taxon>Bacillota</taxon>
        <taxon>Bacilli</taxon>
        <taxon>Bacillales</taxon>
        <taxon>Anoxybacillaceae</taxon>
        <taxon>Thermaerobacillus</taxon>
    </lineage>
</organism>
<name>A0A7V9Z994_9BACL</name>
<gene>
    <name evidence="1" type="ORF">HNR31_003235</name>
</gene>
<dbReference type="AlphaFoldDB" id="A0A7V9Z994"/>
<reference evidence="1 2" key="1">
    <citation type="submission" date="2020-07" db="EMBL/GenBank/DDBJ databases">
        <title>Genomic Encyclopedia of Type Strains, Phase IV (KMG-IV): sequencing the most valuable type-strain genomes for metagenomic binning, comparative biology and taxonomic classification.</title>
        <authorList>
            <person name="Goeker M."/>
        </authorList>
    </citation>
    <scope>NUCLEOTIDE SEQUENCE [LARGE SCALE GENOMIC DNA]</scope>
    <source>
        <strain evidence="1 2">DSM 15730</strain>
    </source>
</reference>
<protein>
    <submittedName>
        <fullName evidence="1">Acid phosphatase family membrane protein YuiD</fullName>
    </submittedName>
</protein>
<dbReference type="Proteomes" id="UP000523087">
    <property type="component" value="Unassembled WGS sequence"/>
</dbReference>
<comment type="caution">
    <text evidence="1">The sequence shown here is derived from an EMBL/GenBank/DDBJ whole genome shotgun (WGS) entry which is preliminary data.</text>
</comment>